<dbReference type="STRING" id="706587.Desti_0821"/>
<organism evidence="2 3">
    <name type="scientific">Desulfomonile tiedjei (strain ATCC 49306 / DSM 6799 / DCB-1)</name>
    <dbReference type="NCBI Taxonomy" id="706587"/>
    <lineage>
        <taxon>Bacteria</taxon>
        <taxon>Pseudomonadati</taxon>
        <taxon>Thermodesulfobacteriota</taxon>
        <taxon>Desulfomonilia</taxon>
        <taxon>Desulfomonilales</taxon>
        <taxon>Desulfomonilaceae</taxon>
        <taxon>Desulfomonile</taxon>
    </lineage>
</organism>
<dbReference type="eggNOG" id="COG2984">
    <property type="taxonomic scope" value="Bacteria"/>
</dbReference>
<reference evidence="3" key="1">
    <citation type="submission" date="2012-06" db="EMBL/GenBank/DDBJ databases">
        <title>Complete sequence of chromosome of Desulfomonile tiedjei DSM 6799.</title>
        <authorList>
            <person name="Lucas S."/>
            <person name="Copeland A."/>
            <person name="Lapidus A."/>
            <person name="Glavina del Rio T."/>
            <person name="Dalin E."/>
            <person name="Tice H."/>
            <person name="Bruce D."/>
            <person name="Goodwin L."/>
            <person name="Pitluck S."/>
            <person name="Peters L."/>
            <person name="Ovchinnikova G."/>
            <person name="Zeytun A."/>
            <person name="Lu M."/>
            <person name="Kyrpides N."/>
            <person name="Mavromatis K."/>
            <person name="Ivanova N."/>
            <person name="Brettin T."/>
            <person name="Detter J.C."/>
            <person name="Han C."/>
            <person name="Larimer F."/>
            <person name="Land M."/>
            <person name="Hauser L."/>
            <person name="Markowitz V."/>
            <person name="Cheng J.-F."/>
            <person name="Hugenholtz P."/>
            <person name="Woyke T."/>
            <person name="Wu D."/>
            <person name="Spring S."/>
            <person name="Schroeder M."/>
            <person name="Brambilla E."/>
            <person name="Klenk H.-P."/>
            <person name="Eisen J.A."/>
        </authorList>
    </citation>
    <scope>NUCLEOTIDE SEQUENCE [LARGE SCALE GENOMIC DNA]</scope>
    <source>
        <strain evidence="3">ATCC 49306 / DSM 6799 / DCB-1</strain>
    </source>
</reference>
<evidence type="ECO:0000256" key="1">
    <source>
        <dbReference type="SAM" id="SignalP"/>
    </source>
</evidence>
<dbReference type="PANTHER" id="PTHR35271">
    <property type="entry name" value="ABC TRANSPORTER, SUBSTRATE-BINDING LIPOPROTEIN-RELATED"/>
    <property type="match status" value="1"/>
</dbReference>
<gene>
    <name evidence="2" type="ordered locus">Desti_0821</name>
</gene>
<keyword evidence="1" id="KW-0732">Signal</keyword>
<dbReference type="InterPro" id="IPR007487">
    <property type="entry name" value="ABC_transpt-TYRBP-like"/>
</dbReference>
<dbReference type="RefSeq" id="WP_014808701.1">
    <property type="nucleotide sequence ID" value="NC_018025.1"/>
</dbReference>
<dbReference type="OrthoDB" id="9776955at2"/>
<dbReference type="KEGG" id="dti:Desti_0821"/>
<dbReference type="Pfam" id="PF04392">
    <property type="entry name" value="ABC_sub_bind"/>
    <property type="match status" value="1"/>
</dbReference>
<dbReference type="CDD" id="cd06325">
    <property type="entry name" value="PBP1_ABC_unchar_transporter"/>
    <property type="match status" value="1"/>
</dbReference>
<evidence type="ECO:0000313" key="3">
    <source>
        <dbReference type="Proteomes" id="UP000006055"/>
    </source>
</evidence>
<feature type="signal peptide" evidence="1">
    <location>
        <begin position="1"/>
        <end position="27"/>
    </location>
</feature>
<sequence length="328" mass="36225">MSPLSRRCPLTAWLLLSSLFLALPAQIAPNCLAEVNSGRKPVIATITWRGQTEAERGFIDGLREKVHEPTILTFDANQSRAAVEEILESLGSRHIDLIYVFGTTATQLVLSRVKNIPVVFNIVSRPVASGIIADRQRSGNNATGVSLEIPVHHQLKALKKVVDFRVLGVIYNPRELNSVIHTRMVRDLEVPMGFRLEEFCIRNATDIPRVLGDLKGRADAVYIPADSFSISFGKEIMTLVNGFNIPSLSAAESMVPENGVLLALVPDYYQLGRMAAEKGARILAGDAPGEIPSSCPEYFRMWVNMRTARQINIQIPLSLLMIADKIVR</sequence>
<protein>
    <submittedName>
        <fullName evidence="2">ABC-type uncharacterized transport system, periplasmic component</fullName>
    </submittedName>
</protein>
<dbReference type="Gene3D" id="3.40.50.2300">
    <property type="match status" value="2"/>
</dbReference>
<dbReference type="AlphaFoldDB" id="I4C1V4"/>
<dbReference type="Proteomes" id="UP000006055">
    <property type="component" value="Chromosome"/>
</dbReference>
<proteinExistence type="predicted"/>
<keyword evidence="3" id="KW-1185">Reference proteome</keyword>
<dbReference type="PANTHER" id="PTHR35271:SF1">
    <property type="entry name" value="ABC TRANSPORTER, SUBSTRATE-BINDING LIPOPROTEIN"/>
    <property type="match status" value="1"/>
</dbReference>
<dbReference type="EMBL" id="CP003360">
    <property type="protein sequence ID" value="AFM23545.1"/>
    <property type="molecule type" value="Genomic_DNA"/>
</dbReference>
<accession>I4C1V4</accession>
<name>I4C1V4_DESTA</name>
<evidence type="ECO:0000313" key="2">
    <source>
        <dbReference type="EMBL" id="AFM23545.1"/>
    </source>
</evidence>
<dbReference type="HOGENOM" id="CLU_058196_2_0_7"/>
<feature type="chain" id="PRO_5003686899" evidence="1">
    <location>
        <begin position="28"/>
        <end position="328"/>
    </location>
</feature>